<evidence type="ECO:0000256" key="1">
    <source>
        <dbReference type="SAM" id="Phobius"/>
    </source>
</evidence>
<dbReference type="OrthoDB" id="5427664at2759"/>
<keyword evidence="1" id="KW-0812">Transmembrane</keyword>
<evidence type="ECO:0000313" key="3">
    <source>
        <dbReference type="Proteomes" id="UP001140560"/>
    </source>
</evidence>
<comment type="caution">
    <text evidence="2">The sequence shown here is derived from an EMBL/GenBank/DDBJ whole genome shotgun (WGS) entry which is preliminary data.</text>
</comment>
<feature type="transmembrane region" description="Helical" evidence="1">
    <location>
        <begin position="16"/>
        <end position="34"/>
    </location>
</feature>
<feature type="transmembrane region" description="Helical" evidence="1">
    <location>
        <begin position="296"/>
        <end position="326"/>
    </location>
</feature>
<sequence>MAFLEGYFQTNNNMRIIRIFFMVVLASLLIAALLPTGSKQWLNQYVNDGDGYYPSLSTACYYRELSMPSFVRRGPKIWSMLFSVTVVAFSYIHCGMRLFDPTTETSRKYFRTWPGYKIKQLLHSLERRALCKGFWAKFWHVPYLSLYAVFTSCRALYDISESMLLEIIWLTFAMAWGTIKVWETRASAAYNYDGINFTFNDDVREENTWTFGQTLPLILLLLPLLSMAQAYLDNDAKAHEANTTESLEETAQEKGTLSSSPVVEVGDENCTNGTEDILPRYPFDHFTSHTWYRDHILLLLCQILLVTGFALWVLTALANVFGISAILRNRLFLIWILAMVPLASMLHLVLWYIAALIVCRWEGAERWLKGEGKSVSTTTWGAWWRNITVGKVVYWILRLGLVGGCLMFTFFLSLEISGPDALEYGEEVTSDTP</sequence>
<feature type="transmembrane region" description="Helical" evidence="1">
    <location>
        <begin position="77"/>
        <end position="99"/>
    </location>
</feature>
<keyword evidence="1" id="KW-0472">Membrane</keyword>
<organism evidence="2 3">
    <name type="scientific">Neocucurbitaria cava</name>
    <dbReference type="NCBI Taxonomy" id="798079"/>
    <lineage>
        <taxon>Eukaryota</taxon>
        <taxon>Fungi</taxon>
        <taxon>Dikarya</taxon>
        <taxon>Ascomycota</taxon>
        <taxon>Pezizomycotina</taxon>
        <taxon>Dothideomycetes</taxon>
        <taxon>Pleosporomycetidae</taxon>
        <taxon>Pleosporales</taxon>
        <taxon>Pleosporineae</taxon>
        <taxon>Cucurbitariaceae</taxon>
        <taxon>Neocucurbitaria</taxon>
    </lineage>
</organism>
<protein>
    <submittedName>
        <fullName evidence="2">ADP-ribosylation factor GTPase activating protein, ER-Golgi transport</fullName>
    </submittedName>
</protein>
<keyword evidence="3" id="KW-1185">Reference proteome</keyword>
<feature type="transmembrane region" description="Helical" evidence="1">
    <location>
        <begin position="332"/>
        <end position="359"/>
    </location>
</feature>
<accession>A0A9W9CHT2</accession>
<dbReference type="Proteomes" id="UP001140560">
    <property type="component" value="Unassembled WGS sequence"/>
</dbReference>
<dbReference type="EMBL" id="JAPEUY010000020">
    <property type="protein sequence ID" value="KAJ4362968.1"/>
    <property type="molecule type" value="Genomic_DNA"/>
</dbReference>
<gene>
    <name evidence="2" type="primary">GLO3_2</name>
    <name evidence="2" type="ORF">N0V83_010085</name>
</gene>
<dbReference type="AlphaFoldDB" id="A0A9W9CHT2"/>
<feature type="transmembrane region" description="Helical" evidence="1">
    <location>
        <begin position="392"/>
        <end position="414"/>
    </location>
</feature>
<keyword evidence="1" id="KW-1133">Transmembrane helix</keyword>
<evidence type="ECO:0000313" key="2">
    <source>
        <dbReference type="EMBL" id="KAJ4362968.1"/>
    </source>
</evidence>
<reference evidence="2" key="1">
    <citation type="submission" date="2022-10" db="EMBL/GenBank/DDBJ databases">
        <title>Tapping the CABI collections for fungal endophytes: first genome assemblies for Collariella, Neodidymelliopsis, Ascochyta clinopodiicola, Didymella pomorum, Didymosphaeria variabile, Neocosmospora piperis and Neocucurbitaria cava.</title>
        <authorList>
            <person name="Hill R."/>
        </authorList>
    </citation>
    <scope>NUCLEOTIDE SEQUENCE</scope>
    <source>
        <strain evidence="2">IMI 356814</strain>
    </source>
</reference>
<proteinExistence type="predicted"/>
<name>A0A9W9CHT2_9PLEO</name>